<feature type="active site" description="Proton donor" evidence="9">
    <location>
        <position position="185"/>
    </location>
</feature>
<protein>
    <recommendedName>
        <fullName evidence="3 11">Beta-glucosidase</fullName>
        <ecNumber evidence="3 11">3.2.1.21</ecNumber>
    </recommendedName>
</protein>
<dbReference type="GO" id="GO:0008422">
    <property type="term" value="F:beta-glucosidase activity"/>
    <property type="evidence" value="ECO:0007669"/>
    <property type="project" value="UniProtKB-EC"/>
</dbReference>
<dbReference type="Gene3D" id="3.20.20.80">
    <property type="entry name" value="Glycosidases"/>
    <property type="match status" value="1"/>
</dbReference>
<keyword evidence="7 11" id="KW-0326">Glycosidase</keyword>
<proteinExistence type="inferred from homology"/>
<dbReference type="PANTHER" id="PTHR10353:SF36">
    <property type="entry name" value="LP05116P"/>
    <property type="match status" value="1"/>
</dbReference>
<evidence type="ECO:0000256" key="11">
    <source>
        <dbReference type="RuleBase" id="RU361175"/>
    </source>
</evidence>
<evidence type="ECO:0000256" key="4">
    <source>
        <dbReference type="ARBA" id="ARBA00022801"/>
    </source>
</evidence>
<dbReference type="GO" id="GO:0005829">
    <property type="term" value="C:cytosol"/>
    <property type="evidence" value="ECO:0007669"/>
    <property type="project" value="TreeGrafter"/>
</dbReference>
<dbReference type="AlphaFoldDB" id="A0A4V1XYG5"/>
<evidence type="ECO:0000256" key="8">
    <source>
        <dbReference type="ARBA" id="ARBA00023326"/>
    </source>
</evidence>
<evidence type="ECO:0000256" key="9">
    <source>
        <dbReference type="PIRSR" id="PIRSR617736-1"/>
    </source>
</evidence>
<sequence length="461" mass="50469">MTRRGAPGAAPAARLRDVTNRWNLPPDFTFGASTASYQIEGAVAEGGRGPSIWDTFCAEEGRIKDGSSGAVACDHYHRYAEDVGLLKDLGVQGYRFSIAWPRIQPEGRGRPNAEGLAFYDRLLDELLAAGIAPMATLYHWDLPQALQDDKGSWLNRETAERFGEYAALCGMRFGDRVQQWVPVNEPNVCGLLGYAIGRFAPGEALVFDAMPAVHHLLLGHGRAVQALRAARATAVGTATNHSPMWPASDADADVAAASMADTIWNHLFGDPILLGSYPEGFAELMPGPVEQDLAAIGAPLDFYGLNFYNPQLVAAPAEGDDLPYAYVDMPGVPTTDFGWPVVPDGFRQCLVGLKQRYPDLPPVYITENGCSYVMGPDADGVVDDQPRIDYLDAHLAAIGDAIAAGVDVRGYYQWSILDNFEWADGYTQRFGLVYVDYETQRRYPKRSYGWYRDTIRAVRGS</sequence>
<feature type="binding site" evidence="10">
    <location>
        <position position="38"/>
    </location>
    <ligand>
        <name>substrate</name>
    </ligand>
</feature>
<dbReference type="NCBIfam" id="TIGR03356">
    <property type="entry name" value="BGL"/>
    <property type="match status" value="1"/>
</dbReference>
<comment type="catalytic activity">
    <reaction evidence="1 11">
        <text>Hydrolysis of terminal, non-reducing beta-D-glucosyl residues with release of beta-D-glucose.</text>
        <dbReference type="EC" id="3.2.1.21"/>
    </reaction>
</comment>
<dbReference type="InterPro" id="IPR001360">
    <property type="entry name" value="Glyco_hydro_1"/>
</dbReference>
<evidence type="ECO:0000256" key="7">
    <source>
        <dbReference type="ARBA" id="ARBA00023295"/>
    </source>
</evidence>
<comment type="caution">
    <text evidence="12">The sequence shown here is derived from an EMBL/GenBank/DDBJ whole genome shotgun (WGS) entry which is preliminary data.</text>
</comment>
<dbReference type="InterPro" id="IPR033132">
    <property type="entry name" value="GH_1_N_CS"/>
</dbReference>
<feature type="binding site" evidence="10">
    <location>
        <position position="139"/>
    </location>
    <ligand>
        <name>substrate</name>
    </ligand>
</feature>
<dbReference type="PROSITE" id="PS00653">
    <property type="entry name" value="GLYCOSYL_HYDROL_F1_2"/>
    <property type="match status" value="1"/>
</dbReference>
<dbReference type="InterPro" id="IPR017736">
    <property type="entry name" value="Glyco_hydro_1_beta-glucosidase"/>
</dbReference>
<dbReference type="SUPFAM" id="SSF51445">
    <property type="entry name" value="(Trans)glycosidases"/>
    <property type="match status" value="1"/>
</dbReference>
<dbReference type="Pfam" id="PF00232">
    <property type="entry name" value="Glyco_hydro_1"/>
    <property type="match status" value="1"/>
</dbReference>
<keyword evidence="5" id="KW-0136">Cellulose degradation</keyword>
<dbReference type="PRINTS" id="PR00131">
    <property type="entry name" value="GLHYDRLASE1"/>
</dbReference>
<feature type="binding site" evidence="10">
    <location>
        <position position="308"/>
    </location>
    <ligand>
        <name>substrate</name>
    </ligand>
</feature>
<evidence type="ECO:0000256" key="6">
    <source>
        <dbReference type="ARBA" id="ARBA00023277"/>
    </source>
</evidence>
<organism evidence="12 13">
    <name type="scientific">Nocardioides guangzhouensis</name>
    <dbReference type="NCBI Taxonomy" id="2497878"/>
    <lineage>
        <taxon>Bacteria</taxon>
        <taxon>Bacillati</taxon>
        <taxon>Actinomycetota</taxon>
        <taxon>Actinomycetes</taxon>
        <taxon>Propionibacteriales</taxon>
        <taxon>Nocardioidaceae</taxon>
        <taxon>Nocardioides</taxon>
    </lineage>
</organism>
<dbReference type="GO" id="GO:0030245">
    <property type="term" value="P:cellulose catabolic process"/>
    <property type="evidence" value="ECO:0007669"/>
    <property type="project" value="UniProtKB-KW"/>
</dbReference>
<feature type="active site" description="Nucleophile" evidence="9">
    <location>
        <position position="367"/>
    </location>
</feature>
<reference evidence="12 13" key="1">
    <citation type="submission" date="2019-01" db="EMBL/GenBank/DDBJ databases">
        <title>Nocardioides guangzhouensis sp. nov., an actinobacterium isolated from soil.</title>
        <authorList>
            <person name="Fu Y."/>
            <person name="Cai Y."/>
            <person name="Lin Z."/>
            <person name="Chen P."/>
        </authorList>
    </citation>
    <scope>NUCLEOTIDE SEQUENCE [LARGE SCALE GENOMIC DNA]</scope>
    <source>
        <strain evidence="12 13">130</strain>
    </source>
</reference>
<evidence type="ECO:0000313" key="13">
    <source>
        <dbReference type="Proteomes" id="UP000295198"/>
    </source>
</evidence>
<keyword evidence="13" id="KW-1185">Reference proteome</keyword>
<evidence type="ECO:0000256" key="1">
    <source>
        <dbReference type="ARBA" id="ARBA00000448"/>
    </source>
</evidence>
<feature type="binding site" evidence="10">
    <location>
        <position position="414"/>
    </location>
    <ligand>
        <name>substrate</name>
    </ligand>
</feature>
<comment type="similarity">
    <text evidence="2 11">Belongs to the glycosyl hydrolase 1 family.</text>
</comment>
<evidence type="ECO:0000256" key="3">
    <source>
        <dbReference type="ARBA" id="ARBA00012744"/>
    </source>
</evidence>
<evidence type="ECO:0000256" key="5">
    <source>
        <dbReference type="ARBA" id="ARBA00023001"/>
    </source>
</evidence>
<gene>
    <name evidence="12" type="ORF">EKO23_19755</name>
</gene>
<feature type="binding site" evidence="10">
    <location>
        <position position="184"/>
    </location>
    <ligand>
        <name>substrate</name>
    </ligand>
</feature>
<name>A0A4V1XYG5_9ACTN</name>
<accession>A0A4V1XYG5</accession>
<dbReference type="EMBL" id="SDKM01000036">
    <property type="protein sequence ID" value="RYP83169.1"/>
    <property type="molecule type" value="Genomic_DNA"/>
</dbReference>
<dbReference type="PANTHER" id="PTHR10353">
    <property type="entry name" value="GLYCOSYL HYDROLASE"/>
    <property type="match status" value="1"/>
</dbReference>
<feature type="binding site" evidence="10">
    <location>
        <begin position="421"/>
        <end position="422"/>
    </location>
    <ligand>
        <name>substrate</name>
    </ligand>
</feature>
<dbReference type="InterPro" id="IPR017853">
    <property type="entry name" value="GH"/>
</dbReference>
<evidence type="ECO:0000256" key="10">
    <source>
        <dbReference type="PIRSR" id="PIRSR617736-2"/>
    </source>
</evidence>
<dbReference type="Proteomes" id="UP000295198">
    <property type="component" value="Unassembled WGS sequence"/>
</dbReference>
<dbReference type="OrthoDB" id="9765195at2"/>
<evidence type="ECO:0000256" key="2">
    <source>
        <dbReference type="ARBA" id="ARBA00010838"/>
    </source>
</evidence>
<dbReference type="FunFam" id="3.20.20.80:FF:000004">
    <property type="entry name" value="Beta-glucosidase 6-phospho-beta-glucosidase"/>
    <property type="match status" value="1"/>
</dbReference>
<evidence type="ECO:0000313" key="12">
    <source>
        <dbReference type="EMBL" id="RYP83169.1"/>
    </source>
</evidence>
<dbReference type="EC" id="3.2.1.21" evidence="3 11"/>
<keyword evidence="6" id="KW-0119">Carbohydrate metabolism</keyword>
<keyword evidence="4 11" id="KW-0378">Hydrolase</keyword>
<keyword evidence="8" id="KW-0624">Polysaccharide degradation</keyword>